<dbReference type="Gene3D" id="3.30.70.270">
    <property type="match status" value="1"/>
</dbReference>
<evidence type="ECO:0000313" key="3">
    <source>
        <dbReference type="EMBL" id="MFC5523043.1"/>
    </source>
</evidence>
<feature type="transmembrane region" description="Helical" evidence="1">
    <location>
        <begin position="34"/>
        <end position="55"/>
    </location>
</feature>
<feature type="transmembrane region" description="Helical" evidence="1">
    <location>
        <begin position="97"/>
        <end position="117"/>
    </location>
</feature>
<dbReference type="InterPro" id="IPR043128">
    <property type="entry name" value="Rev_trsase/Diguanyl_cyclase"/>
</dbReference>
<keyword evidence="4" id="KW-1185">Reference proteome</keyword>
<gene>
    <name evidence="3" type="ORF">ACFPP7_19315</name>
</gene>
<dbReference type="EMBL" id="JBHSMX010000062">
    <property type="protein sequence ID" value="MFC5523043.1"/>
    <property type="molecule type" value="Genomic_DNA"/>
</dbReference>
<evidence type="ECO:0000313" key="4">
    <source>
        <dbReference type="Proteomes" id="UP001596084"/>
    </source>
</evidence>
<keyword evidence="1" id="KW-0472">Membrane</keyword>
<accession>A0ABW0QEN2</accession>
<dbReference type="EC" id="2.7.7.65" evidence="3"/>
<dbReference type="InterPro" id="IPR029787">
    <property type="entry name" value="Nucleotide_cyclase"/>
</dbReference>
<dbReference type="GO" id="GO:0052621">
    <property type="term" value="F:diguanylate cyclase activity"/>
    <property type="evidence" value="ECO:0007669"/>
    <property type="project" value="UniProtKB-EC"/>
</dbReference>
<dbReference type="RefSeq" id="WP_068834959.1">
    <property type="nucleotide sequence ID" value="NZ_JBHSMX010000062.1"/>
</dbReference>
<keyword evidence="1" id="KW-0812">Transmembrane</keyword>
<proteinExistence type="predicted"/>
<keyword evidence="3" id="KW-0808">Transferase</keyword>
<dbReference type="InterPro" id="IPR000160">
    <property type="entry name" value="GGDEF_dom"/>
</dbReference>
<name>A0ABW0QEN2_9BURK</name>
<reference evidence="4" key="1">
    <citation type="journal article" date="2019" name="Int. J. Syst. Evol. Microbiol.">
        <title>The Global Catalogue of Microorganisms (GCM) 10K type strain sequencing project: providing services to taxonomists for standard genome sequencing and annotation.</title>
        <authorList>
            <consortium name="The Broad Institute Genomics Platform"/>
            <consortium name="The Broad Institute Genome Sequencing Center for Infectious Disease"/>
            <person name="Wu L."/>
            <person name="Ma J."/>
        </authorList>
    </citation>
    <scope>NUCLEOTIDE SEQUENCE [LARGE SCALE GENOMIC DNA]</scope>
    <source>
        <strain evidence="4">CGMCC 4.7277</strain>
    </source>
</reference>
<feature type="domain" description="GGDEF" evidence="2">
    <location>
        <begin position="222"/>
        <end position="336"/>
    </location>
</feature>
<sequence>MEQFVTGFWGGFFGTITLMLAGSVFAFTRGVRRVALNAALSALASGFFVVAYLGWLRFASADTLARFLGQLACVVSALLTYLLFSLLGLLRRPKTRRCTITALAAIAVVTMVAGWFLQPLQALALGTATACLLGLLALALSLRSALRGDRLAWVAVSGVFFMLLALAGLSWIALDRAHVPWQVHVASAIAGTIYLTMMASVLWSRYAYLIELNQVMAYGPSYDPVTRMRSHNETGHMVGAAFKRYRDEPVPLGVIVLSIANLYVLEKLYGLPAVNHALFVCAARLRRVVPADVEMGRLANDSFLLLVHRCHDSGRLIQLARTVQARLSKSVVLNTRMEAGSLGKQQTRWAADVGTGVLKVSKIDARAATSVALGRGMSRTAWSYPSRVAWYDETSGEIVDLPVASA</sequence>
<evidence type="ECO:0000259" key="2">
    <source>
        <dbReference type="Pfam" id="PF00990"/>
    </source>
</evidence>
<evidence type="ECO:0000256" key="1">
    <source>
        <dbReference type="SAM" id="Phobius"/>
    </source>
</evidence>
<feature type="transmembrane region" description="Helical" evidence="1">
    <location>
        <begin position="67"/>
        <end position="90"/>
    </location>
</feature>
<feature type="transmembrane region" description="Helical" evidence="1">
    <location>
        <begin position="185"/>
        <end position="203"/>
    </location>
</feature>
<feature type="transmembrane region" description="Helical" evidence="1">
    <location>
        <begin position="151"/>
        <end position="173"/>
    </location>
</feature>
<dbReference type="SUPFAM" id="SSF55073">
    <property type="entry name" value="Nucleotide cyclase"/>
    <property type="match status" value="1"/>
</dbReference>
<keyword evidence="1" id="KW-1133">Transmembrane helix</keyword>
<comment type="caution">
    <text evidence="3">The sequence shown here is derived from an EMBL/GenBank/DDBJ whole genome shotgun (WGS) entry which is preliminary data.</text>
</comment>
<feature type="transmembrane region" description="Helical" evidence="1">
    <location>
        <begin position="123"/>
        <end position="142"/>
    </location>
</feature>
<keyword evidence="3" id="KW-0548">Nucleotidyltransferase</keyword>
<organism evidence="3 4">
    <name type="scientific">Polaromonas jejuensis</name>
    <dbReference type="NCBI Taxonomy" id="457502"/>
    <lineage>
        <taxon>Bacteria</taxon>
        <taxon>Pseudomonadati</taxon>
        <taxon>Pseudomonadota</taxon>
        <taxon>Betaproteobacteria</taxon>
        <taxon>Burkholderiales</taxon>
        <taxon>Comamonadaceae</taxon>
        <taxon>Polaromonas</taxon>
    </lineage>
</organism>
<protein>
    <submittedName>
        <fullName evidence="3">Diguanylate cyclase domain-containing protein</fullName>
        <ecNumber evidence="3">2.7.7.65</ecNumber>
    </submittedName>
</protein>
<dbReference type="Pfam" id="PF00990">
    <property type="entry name" value="GGDEF"/>
    <property type="match status" value="1"/>
</dbReference>
<feature type="transmembrane region" description="Helical" evidence="1">
    <location>
        <begin position="6"/>
        <end position="27"/>
    </location>
</feature>
<dbReference type="Proteomes" id="UP001596084">
    <property type="component" value="Unassembled WGS sequence"/>
</dbReference>